<feature type="transmembrane region" description="Helical" evidence="1">
    <location>
        <begin position="66"/>
        <end position="85"/>
    </location>
</feature>
<keyword evidence="4" id="KW-0418">Kinase</keyword>
<name>A0A4V2UWA1_9GAMM</name>
<evidence type="ECO:0000259" key="3">
    <source>
        <dbReference type="Pfam" id="PF06580"/>
    </source>
</evidence>
<dbReference type="InterPro" id="IPR050640">
    <property type="entry name" value="Bact_2-comp_sensor_kinase"/>
</dbReference>
<keyword evidence="4" id="KW-0808">Transferase</keyword>
<keyword evidence="1" id="KW-0812">Transmembrane</keyword>
<dbReference type="InterPro" id="IPR010559">
    <property type="entry name" value="Sig_transdc_His_kin_internal"/>
</dbReference>
<dbReference type="Gene3D" id="3.30.565.10">
    <property type="entry name" value="Histidine kinase-like ATPase, C-terminal domain"/>
    <property type="match status" value="1"/>
</dbReference>
<feature type="signal peptide" evidence="2">
    <location>
        <begin position="1"/>
        <end position="15"/>
    </location>
</feature>
<dbReference type="PANTHER" id="PTHR34220:SF7">
    <property type="entry name" value="SENSOR HISTIDINE KINASE YPDA"/>
    <property type="match status" value="1"/>
</dbReference>
<feature type="transmembrane region" description="Helical" evidence="1">
    <location>
        <begin position="100"/>
        <end position="121"/>
    </location>
</feature>
<keyword evidence="2" id="KW-0732">Signal</keyword>
<keyword evidence="1" id="KW-0472">Membrane</keyword>
<evidence type="ECO:0000313" key="4">
    <source>
        <dbReference type="EMBL" id="TCS98817.1"/>
    </source>
</evidence>
<evidence type="ECO:0000313" key="5">
    <source>
        <dbReference type="Proteomes" id="UP000294599"/>
    </source>
</evidence>
<proteinExistence type="predicted"/>
<reference evidence="4 5" key="1">
    <citation type="submission" date="2019-03" db="EMBL/GenBank/DDBJ databases">
        <title>Genomic Encyclopedia of Type Strains, Phase IV (KMG-IV): sequencing the most valuable type-strain genomes for metagenomic binning, comparative biology and taxonomic classification.</title>
        <authorList>
            <person name="Goeker M."/>
        </authorList>
    </citation>
    <scope>NUCLEOTIDE SEQUENCE [LARGE SCALE GENOMIC DNA]</scope>
    <source>
        <strain evidence="4 5">DSM 21944</strain>
    </source>
</reference>
<dbReference type="GO" id="GO:0016020">
    <property type="term" value="C:membrane"/>
    <property type="evidence" value="ECO:0007669"/>
    <property type="project" value="InterPro"/>
</dbReference>
<sequence>MLFAAMLIAAGVALAASLAPGSPGFTLGEFATNCLFAIWLTLVCSITLCVLGPWFNRLPAAKGAPLALLLVAALSCAGAWVVRWLDHALGLHVTGESSDLYFCASSAALTVVFGALALRYAHIQERWMRATRSEAQARFDALQARIQPHFLFNTLNTVSGLIRSRPDAAEEAVLDLADLMRAALARDGGRTRLREELDLARRYLSIEQLRLGDRLKVDWQVDENLPLFLPLPTLTLQPLVENAVLHGVAQMPGGGTVGLHARRDGRGVTIRVRNPLASPVAAGKPGRTQENIRNRLRHTLGASARLSLDGDNGHYTVTLWLPLP</sequence>
<protein>
    <submittedName>
        <fullName evidence="4">Two-component system sensor histidine kinase AlgZ</fullName>
    </submittedName>
</protein>
<dbReference type="EMBL" id="SMAF01000007">
    <property type="protein sequence ID" value="TCS98817.1"/>
    <property type="molecule type" value="Genomic_DNA"/>
</dbReference>
<dbReference type="SUPFAM" id="SSF55874">
    <property type="entry name" value="ATPase domain of HSP90 chaperone/DNA topoisomerase II/histidine kinase"/>
    <property type="match status" value="1"/>
</dbReference>
<dbReference type="PANTHER" id="PTHR34220">
    <property type="entry name" value="SENSOR HISTIDINE KINASE YPDA"/>
    <property type="match status" value="1"/>
</dbReference>
<comment type="caution">
    <text evidence="4">The sequence shown here is derived from an EMBL/GenBank/DDBJ whole genome shotgun (WGS) entry which is preliminary data.</text>
</comment>
<feature type="domain" description="Signal transduction histidine kinase internal region" evidence="3">
    <location>
        <begin position="137"/>
        <end position="215"/>
    </location>
</feature>
<evidence type="ECO:0000256" key="1">
    <source>
        <dbReference type="SAM" id="Phobius"/>
    </source>
</evidence>
<organism evidence="4 5">
    <name type="scientific">Pseudofulvimonas gallinarii</name>
    <dbReference type="NCBI Taxonomy" id="634155"/>
    <lineage>
        <taxon>Bacteria</taxon>
        <taxon>Pseudomonadati</taxon>
        <taxon>Pseudomonadota</taxon>
        <taxon>Gammaproteobacteria</taxon>
        <taxon>Lysobacterales</taxon>
        <taxon>Rhodanobacteraceae</taxon>
        <taxon>Pseudofulvimonas</taxon>
    </lineage>
</organism>
<feature type="transmembrane region" description="Helical" evidence="1">
    <location>
        <begin position="35"/>
        <end position="54"/>
    </location>
</feature>
<keyword evidence="1" id="KW-1133">Transmembrane helix</keyword>
<gene>
    <name evidence="4" type="ORF">EDC25_10712</name>
</gene>
<evidence type="ECO:0000256" key="2">
    <source>
        <dbReference type="SAM" id="SignalP"/>
    </source>
</evidence>
<accession>A0A4V2UWA1</accession>
<dbReference type="Pfam" id="PF06580">
    <property type="entry name" value="His_kinase"/>
    <property type="match status" value="1"/>
</dbReference>
<dbReference type="AlphaFoldDB" id="A0A4V2UWA1"/>
<keyword evidence="5" id="KW-1185">Reference proteome</keyword>
<dbReference type="InterPro" id="IPR036890">
    <property type="entry name" value="HATPase_C_sf"/>
</dbReference>
<feature type="chain" id="PRO_5020596738" evidence="2">
    <location>
        <begin position="16"/>
        <end position="324"/>
    </location>
</feature>
<dbReference type="Proteomes" id="UP000294599">
    <property type="component" value="Unassembled WGS sequence"/>
</dbReference>
<dbReference type="GO" id="GO:0000155">
    <property type="term" value="F:phosphorelay sensor kinase activity"/>
    <property type="evidence" value="ECO:0007669"/>
    <property type="project" value="InterPro"/>
</dbReference>